<feature type="domain" description="AB hydrolase-1" evidence="2">
    <location>
        <begin position="46"/>
        <end position="283"/>
    </location>
</feature>
<dbReference type="InterPro" id="IPR029058">
    <property type="entry name" value="AB_hydrolase_fold"/>
</dbReference>
<feature type="region of interest" description="Disordered" evidence="1">
    <location>
        <begin position="1"/>
        <end position="23"/>
    </location>
</feature>
<dbReference type="GO" id="GO:0047372">
    <property type="term" value="F:monoacylglycerol lipase activity"/>
    <property type="evidence" value="ECO:0007669"/>
    <property type="project" value="TreeGrafter"/>
</dbReference>
<reference evidence="3 4" key="1">
    <citation type="submission" date="2019-03" db="EMBL/GenBank/DDBJ databases">
        <title>Draft genome sequences of novel Actinobacteria.</title>
        <authorList>
            <person name="Sahin N."/>
            <person name="Ay H."/>
            <person name="Saygin H."/>
        </authorList>
    </citation>
    <scope>NUCLEOTIDE SEQUENCE [LARGE SCALE GENOMIC DNA]</scope>
    <source>
        <strain evidence="3 4">DSM 45941</strain>
    </source>
</reference>
<evidence type="ECO:0000313" key="3">
    <source>
        <dbReference type="EMBL" id="TDD81173.1"/>
    </source>
</evidence>
<dbReference type="SUPFAM" id="SSF53474">
    <property type="entry name" value="alpha/beta-Hydrolases"/>
    <property type="match status" value="1"/>
</dbReference>
<keyword evidence="4" id="KW-1185">Reference proteome</keyword>
<evidence type="ECO:0000256" key="1">
    <source>
        <dbReference type="SAM" id="MobiDB-lite"/>
    </source>
</evidence>
<dbReference type="Proteomes" id="UP000295578">
    <property type="component" value="Unassembled WGS sequence"/>
</dbReference>
<proteinExistence type="predicted"/>
<sequence>MTLGTGAAARAGADTASSPGGLTGFREGTVSVDGGSLHYVKGGSGPALVLLHGWPETWFEWRQVMPDLAGTHTVIAFDLPGLGGSSVPDGGYDAVRTAARIHEGAAKLGYSKVSILAHDLGALVAYPYARNFAADVDRMAVLETPLNGFGLENAYGVSWHLLFNQTAAPVPENLINDTAHVKTYLGWLFSSARHPGAIAQSAYVHSYSDADHRGAGFDYYRAFPTNATDNQKLAAEKVTLPVLAMGAQYTFGPAVAQSFGAVATDVRQVVAPDSGHWIPEENPAFLNQCANLFFGSGATSTDPSLEGCNP</sequence>
<feature type="compositionally biased region" description="Low complexity" evidence="1">
    <location>
        <begin position="1"/>
        <end position="16"/>
    </location>
</feature>
<comment type="caution">
    <text evidence="3">The sequence shown here is derived from an EMBL/GenBank/DDBJ whole genome shotgun (WGS) entry which is preliminary data.</text>
</comment>
<organism evidence="3 4">
    <name type="scientific">Actinomadura darangshiensis</name>
    <dbReference type="NCBI Taxonomy" id="705336"/>
    <lineage>
        <taxon>Bacteria</taxon>
        <taxon>Bacillati</taxon>
        <taxon>Actinomycetota</taxon>
        <taxon>Actinomycetes</taxon>
        <taxon>Streptosporangiales</taxon>
        <taxon>Thermomonosporaceae</taxon>
        <taxon>Actinomadura</taxon>
    </lineage>
</organism>
<dbReference type="InterPro" id="IPR050266">
    <property type="entry name" value="AB_hydrolase_sf"/>
</dbReference>
<dbReference type="GO" id="GO:0016020">
    <property type="term" value="C:membrane"/>
    <property type="evidence" value="ECO:0007669"/>
    <property type="project" value="TreeGrafter"/>
</dbReference>
<dbReference type="InterPro" id="IPR000073">
    <property type="entry name" value="AB_hydrolase_1"/>
</dbReference>
<dbReference type="EMBL" id="SMKY01000081">
    <property type="protein sequence ID" value="TDD81173.1"/>
    <property type="molecule type" value="Genomic_DNA"/>
</dbReference>
<evidence type="ECO:0000313" key="4">
    <source>
        <dbReference type="Proteomes" id="UP000295578"/>
    </source>
</evidence>
<dbReference type="Pfam" id="PF00561">
    <property type="entry name" value="Abhydrolase_1"/>
    <property type="match status" value="1"/>
</dbReference>
<dbReference type="AlphaFoldDB" id="A0A4R5B7V6"/>
<accession>A0A4R5B7V6</accession>
<name>A0A4R5B7V6_9ACTN</name>
<dbReference type="PANTHER" id="PTHR43798">
    <property type="entry name" value="MONOACYLGLYCEROL LIPASE"/>
    <property type="match status" value="1"/>
</dbReference>
<dbReference type="GO" id="GO:0046464">
    <property type="term" value="P:acylglycerol catabolic process"/>
    <property type="evidence" value="ECO:0007669"/>
    <property type="project" value="TreeGrafter"/>
</dbReference>
<evidence type="ECO:0000259" key="2">
    <source>
        <dbReference type="Pfam" id="PF00561"/>
    </source>
</evidence>
<protein>
    <submittedName>
        <fullName evidence="3">Alpha/beta hydrolase</fullName>
    </submittedName>
</protein>
<dbReference type="OrthoDB" id="3507586at2"/>
<dbReference type="PRINTS" id="PR00412">
    <property type="entry name" value="EPOXHYDRLASE"/>
</dbReference>
<dbReference type="Gene3D" id="3.40.50.1820">
    <property type="entry name" value="alpha/beta hydrolase"/>
    <property type="match status" value="1"/>
</dbReference>
<dbReference type="InterPro" id="IPR000639">
    <property type="entry name" value="Epox_hydrolase-like"/>
</dbReference>
<dbReference type="PANTHER" id="PTHR43798:SF33">
    <property type="entry name" value="HYDROLASE, PUTATIVE (AFU_ORTHOLOGUE AFUA_2G14860)-RELATED"/>
    <property type="match status" value="1"/>
</dbReference>
<gene>
    <name evidence="3" type="ORF">E1293_19140</name>
</gene>
<keyword evidence="3" id="KW-0378">Hydrolase</keyword>